<protein>
    <recommendedName>
        <fullName evidence="5">phosphoenolpyruvate--protein phosphotransferase</fullName>
        <ecNumber evidence="5">2.7.3.9</ecNumber>
    </recommendedName>
</protein>
<dbReference type="InterPro" id="IPR006318">
    <property type="entry name" value="PTS_EI-like"/>
</dbReference>
<dbReference type="InterPro" id="IPR036637">
    <property type="entry name" value="Phosphohistidine_dom_sf"/>
</dbReference>
<evidence type="ECO:0000256" key="1">
    <source>
        <dbReference type="ARBA" id="ARBA00000683"/>
    </source>
</evidence>
<evidence type="ECO:0000256" key="3">
    <source>
        <dbReference type="ARBA" id="ARBA00004496"/>
    </source>
</evidence>
<comment type="subcellular location">
    <subcellularLocation>
        <location evidence="3">Cytoplasm</location>
    </subcellularLocation>
</comment>
<dbReference type="InterPro" id="IPR003018">
    <property type="entry name" value="GAF"/>
</dbReference>
<keyword evidence="12" id="KW-0418">Kinase</keyword>
<dbReference type="GO" id="GO:0005737">
    <property type="term" value="C:cytoplasm"/>
    <property type="evidence" value="ECO:0007669"/>
    <property type="project" value="UniProtKB-SubCell"/>
</dbReference>
<dbReference type="GO" id="GO:0046872">
    <property type="term" value="F:metal ion binding"/>
    <property type="evidence" value="ECO:0007669"/>
    <property type="project" value="UniProtKB-KW"/>
</dbReference>
<dbReference type="GO" id="GO:0016301">
    <property type="term" value="F:kinase activity"/>
    <property type="evidence" value="ECO:0007669"/>
    <property type="project" value="UniProtKB-KW"/>
</dbReference>
<comment type="cofactor">
    <cofactor evidence="2">
        <name>Mg(2+)</name>
        <dbReference type="ChEBI" id="CHEBI:18420"/>
    </cofactor>
</comment>
<dbReference type="EMBL" id="FMTS01000002">
    <property type="protein sequence ID" value="SCW55369.1"/>
    <property type="molecule type" value="Genomic_DNA"/>
</dbReference>
<dbReference type="InterPro" id="IPR008279">
    <property type="entry name" value="PEP-util_enz_mobile_dom"/>
</dbReference>
<dbReference type="InterPro" id="IPR050499">
    <property type="entry name" value="PEP-utilizing_PTS_enzyme"/>
</dbReference>
<dbReference type="Pfam" id="PF01590">
    <property type="entry name" value="GAF"/>
    <property type="match status" value="1"/>
</dbReference>
<dbReference type="Gene3D" id="3.20.20.60">
    <property type="entry name" value="Phosphoenolpyruvate-binding domains"/>
    <property type="match status" value="1"/>
</dbReference>
<dbReference type="GO" id="GO:0009401">
    <property type="term" value="P:phosphoenolpyruvate-dependent sugar phosphotransferase system"/>
    <property type="evidence" value="ECO:0007669"/>
    <property type="project" value="UniProtKB-KW"/>
</dbReference>
<dbReference type="NCBIfam" id="TIGR01417">
    <property type="entry name" value="PTS_I_fam"/>
    <property type="match status" value="1"/>
</dbReference>
<reference evidence="16" key="1">
    <citation type="submission" date="2016-10" db="EMBL/GenBank/DDBJ databases">
        <authorList>
            <person name="Varghese N."/>
            <person name="Submissions S."/>
        </authorList>
    </citation>
    <scope>NUCLEOTIDE SEQUENCE [LARGE SCALE GENOMIC DNA]</scope>
    <source>
        <strain evidence="16">CGMCC 1.3431</strain>
    </source>
</reference>
<keyword evidence="8" id="KW-0762">Sugar transport</keyword>
<evidence type="ECO:0000256" key="5">
    <source>
        <dbReference type="ARBA" id="ARBA00012232"/>
    </source>
</evidence>
<dbReference type="Pfam" id="PF00391">
    <property type="entry name" value="PEP-utilizers"/>
    <property type="match status" value="1"/>
</dbReference>
<dbReference type="SUPFAM" id="SSF55781">
    <property type="entry name" value="GAF domain-like"/>
    <property type="match status" value="1"/>
</dbReference>
<keyword evidence="16" id="KW-1185">Reference proteome</keyword>
<evidence type="ECO:0000256" key="8">
    <source>
        <dbReference type="ARBA" id="ARBA00022597"/>
    </source>
</evidence>
<evidence type="ECO:0000313" key="15">
    <source>
        <dbReference type="EMBL" id="SCW55369.1"/>
    </source>
</evidence>
<keyword evidence="7" id="KW-0963">Cytoplasm</keyword>
<dbReference type="STRING" id="260084.SAMN02927928_1856"/>
<dbReference type="PANTHER" id="PTHR46244:SF6">
    <property type="entry name" value="PHOSPHOENOLPYRUVATE-PROTEIN PHOSPHOTRANSFERASE"/>
    <property type="match status" value="1"/>
</dbReference>
<dbReference type="Pfam" id="PF05524">
    <property type="entry name" value="PEP-utilisers_N"/>
    <property type="match status" value="1"/>
</dbReference>
<evidence type="ECO:0000256" key="13">
    <source>
        <dbReference type="ARBA" id="ARBA00022842"/>
    </source>
</evidence>
<organism evidence="15 16">
    <name type="scientific">Asticcacaulis taihuensis</name>
    <dbReference type="NCBI Taxonomy" id="260084"/>
    <lineage>
        <taxon>Bacteria</taxon>
        <taxon>Pseudomonadati</taxon>
        <taxon>Pseudomonadota</taxon>
        <taxon>Alphaproteobacteria</taxon>
        <taxon>Caulobacterales</taxon>
        <taxon>Caulobacteraceae</taxon>
        <taxon>Asticcacaulis</taxon>
    </lineage>
</organism>
<evidence type="ECO:0000259" key="14">
    <source>
        <dbReference type="SMART" id="SM00065"/>
    </source>
</evidence>
<name>A0A1G4RGN8_9CAUL</name>
<evidence type="ECO:0000256" key="10">
    <source>
        <dbReference type="ARBA" id="ARBA00022683"/>
    </source>
</evidence>
<dbReference type="InterPro" id="IPR000121">
    <property type="entry name" value="PEP_util_C"/>
</dbReference>
<sequence length="763" mass="84535">MVKLGPFEGIPKPFMAVRGQRGLLRQIRETMEEGQSAQARLDTVVRIIASSMVAEVCSIYLRRTSEELELFATEGLNAAAVHKTRMRLSEGLVGEVARAGVPLNLMDATSHPSFSYRPETGEDPYKSFLGVPLLRGGRTIGVLVVQNMAARKYEEEEVEDLQIIAMVLSEIVTAGELVGLEELKDIELAPSRPERLKGSIFADGISLGVVILHEVPVTSEHLLSDDSVAEEARLLAAIDTLREQIDAMFEGTHGLAGPTFDVLETYRMFAHSTSWVRNLTEAVRNGLTAEAAVDRVRNEQRAKLNNARDAYMRERLHDLEDLANRLLRVLAGKNTTVREIPENSILVARDLGPADLLEYDRTRLKGILLEEGSASNHAAIVARALQIPCVGRLQGLRDKVSQGDPVIVDGETGEAYLRPRPDIIEAATMRIEVRAAQRAEFSKIKDVEAVTRDGQRVTLLMNAGLEFDIDILNETGAEGIGLFRTEFQFMVSDDLPRLKRQTELYERIMDGAGERPVTFRTLDLGGDKILPYMEMEREENPALGWRAIRMGLDRPALLRMQLRALITAARGRELRIMFPMVASIDEFRQAREMVDIECAWAKRRGRALPALLRVGVMIECPSLLFHLDALLPLVDFASVGTNDLMQYIFAADRTNPKMSDRYDPLSPPFLTALSMIQKAAKESGTPVSVCGEIAGRPLEAFVLIALGFERLSMPPAGLGQVKRMILSCDREAAAKAITKLMTSSNGSVRNEILSLARKLDLDM</sequence>
<dbReference type="Proteomes" id="UP000199150">
    <property type="component" value="Unassembled WGS sequence"/>
</dbReference>
<evidence type="ECO:0000256" key="12">
    <source>
        <dbReference type="ARBA" id="ARBA00022777"/>
    </source>
</evidence>
<proteinExistence type="inferred from homology"/>
<dbReference type="PRINTS" id="PR01736">
    <property type="entry name" value="PHPHTRNFRASE"/>
</dbReference>
<dbReference type="SUPFAM" id="SSF47831">
    <property type="entry name" value="Enzyme I of the PEP:sugar phosphotransferase system HPr-binding (sub)domain"/>
    <property type="match status" value="1"/>
</dbReference>
<evidence type="ECO:0000256" key="4">
    <source>
        <dbReference type="ARBA" id="ARBA00007837"/>
    </source>
</evidence>
<dbReference type="Gene3D" id="3.30.450.40">
    <property type="match status" value="1"/>
</dbReference>
<dbReference type="SUPFAM" id="SSF51621">
    <property type="entry name" value="Phosphoenolpyruvate/pyruvate domain"/>
    <property type="match status" value="1"/>
</dbReference>
<gene>
    <name evidence="15" type="ORF">SAMN02927928_1856</name>
</gene>
<keyword evidence="11" id="KW-0479">Metal-binding</keyword>
<dbReference type="PANTHER" id="PTHR46244">
    <property type="entry name" value="PHOSPHOENOLPYRUVATE-PROTEIN PHOSPHOTRANSFERASE"/>
    <property type="match status" value="1"/>
</dbReference>
<comment type="catalytic activity">
    <reaction evidence="1">
        <text>L-histidyl-[protein] + phosphoenolpyruvate = N(pros)-phospho-L-histidyl-[protein] + pyruvate</text>
        <dbReference type="Rhea" id="RHEA:23880"/>
        <dbReference type="Rhea" id="RHEA-COMP:9745"/>
        <dbReference type="Rhea" id="RHEA-COMP:9746"/>
        <dbReference type="ChEBI" id="CHEBI:15361"/>
        <dbReference type="ChEBI" id="CHEBI:29979"/>
        <dbReference type="ChEBI" id="CHEBI:58702"/>
        <dbReference type="ChEBI" id="CHEBI:64837"/>
        <dbReference type="EC" id="2.7.3.9"/>
    </reaction>
</comment>
<keyword evidence="6" id="KW-0813">Transport</keyword>
<dbReference type="AlphaFoldDB" id="A0A1G4RGN8"/>
<keyword evidence="9 15" id="KW-0808">Transferase</keyword>
<dbReference type="Pfam" id="PF02896">
    <property type="entry name" value="PEP-utilizers_C"/>
    <property type="match status" value="1"/>
</dbReference>
<comment type="similarity">
    <text evidence="4">Belongs to the PEP-utilizing enzyme family.</text>
</comment>
<evidence type="ECO:0000256" key="7">
    <source>
        <dbReference type="ARBA" id="ARBA00022490"/>
    </source>
</evidence>
<evidence type="ECO:0000313" key="16">
    <source>
        <dbReference type="Proteomes" id="UP000199150"/>
    </source>
</evidence>
<dbReference type="InterPro" id="IPR040442">
    <property type="entry name" value="Pyrv_kinase-like_dom_sf"/>
</dbReference>
<dbReference type="SUPFAM" id="SSF52009">
    <property type="entry name" value="Phosphohistidine domain"/>
    <property type="match status" value="1"/>
</dbReference>
<evidence type="ECO:0000256" key="6">
    <source>
        <dbReference type="ARBA" id="ARBA00022448"/>
    </source>
</evidence>
<keyword evidence="10" id="KW-0598">Phosphotransferase system</keyword>
<evidence type="ECO:0000256" key="11">
    <source>
        <dbReference type="ARBA" id="ARBA00022723"/>
    </source>
</evidence>
<feature type="domain" description="GAF" evidence="14">
    <location>
        <begin position="36"/>
        <end position="182"/>
    </location>
</feature>
<evidence type="ECO:0000256" key="2">
    <source>
        <dbReference type="ARBA" id="ARBA00001946"/>
    </source>
</evidence>
<dbReference type="InterPro" id="IPR029016">
    <property type="entry name" value="GAF-like_dom_sf"/>
</dbReference>
<dbReference type="Gene3D" id="3.50.30.10">
    <property type="entry name" value="Phosphohistidine domain"/>
    <property type="match status" value="1"/>
</dbReference>
<accession>A0A1G4RGN8</accession>
<dbReference type="Gene3D" id="1.10.274.10">
    <property type="entry name" value="PtsI, HPr-binding domain"/>
    <property type="match status" value="1"/>
</dbReference>
<dbReference type="GO" id="GO:0008965">
    <property type="term" value="F:phosphoenolpyruvate-protein phosphotransferase activity"/>
    <property type="evidence" value="ECO:0007669"/>
    <property type="project" value="UniProtKB-EC"/>
</dbReference>
<dbReference type="InterPro" id="IPR015813">
    <property type="entry name" value="Pyrv/PenolPyrv_kinase-like_dom"/>
</dbReference>
<dbReference type="EC" id="2.7.3.9" evidence="5"/>
<dbReference type="InterPro" id="IPR008731">
    <property type="entry name" value="PTS_EIN"/>
</dbReference>
<dbReference type="InterPro" id="IPR036618">
    <property type="entry name" value="PtsI_HPr-bd_sf"/>
</dbReference>
<evidence type="ECO:0000256" key="9">
    <source>
        <dbReference type="ARBA" id="ARBA00022679"/>
    </source>
</evidence>
<keyword evidence="13" id="KW-0460">Magnesium</keyword>
<dbReference type="SMART" id="SM00065">
    <property type="entry name" value="GAF"/>
    <property type="match status" value="1"/>
</dbReference>